<name>A0ABY4NXH0_9PSEU</name>
<evidence type="ECO:0000259" key="3">
    <source>
        <dbReference type="Pfam" id="PF01494"/>
    </source>
</evidence>
<protein>
    <submittedName>
        <fullName evidence="4">FAD-dependent monooxygenase</fullName>
    </submittedName>
</protein>
<keyword evidence="5" id="KW-1185">Reference proteome</keyword>
<dbReference type="GO" id="GO:0004497">
    <property type="term" value="F:monooxygenase activity"/>
    <property type="evidence" value="ECO:0007669"/>
    <property type="project" value="UniProtKB-KW"/>
</dbReference>
<dbReference type="PANTHER" id="PTHR13789:SF309">
    <property type="entry name" value="PUTATIVE (AFU_ORTHOLOGUE AFUA_6G14510)-RELATED"/>
    <property type="match status" value="1"/>
</dbReference>
<keyword evidence="1" id="KW-0560">Oxidoreductase</keyword>
<dbReference type="RefSeq" id="WP_094005523.1">
    <property type="nucleotide sequence ID" value="NZ_CP091196.1"/>
</dbReference>
<dbReference type="Proteomes" id="UP000830158">
    <property type="component" value="Chromosome"/>
</dbReference>
<dbReference type="PRINTS" id="PR00420">
    <property type="entry name" value="RNGMNOXGNASE"/>
</dbReference>
<gene>
    <name evidence="4" type="ORF">L1857_19105</name>
</gene>
<accession>A0ABY4NXH0</accession>
<dbReference type="EMBL" id="CP091196">
    <property type="protein sequence ID" value="UQS24779.1"/>
    <property type="molecule type" value="Genomic_DNA"/>
</dbReference>
<sequence>MPNPVVIVGCGPAGMASALALSKVGIDVRLYERYPEARPAGNILNLWPPPIRALAEMGVDVEDLGAPCRSSFRNAYTGHVRAEVRLPQDVLAEYHGGFIGLLRPVLFERMLAAMPDGVVQPNRTVTALRDHGDGVAVTFADGEVIETPVLIGADGIDSVVRKALWGDSPKRQHRLHAIGGFTYELPPTATPGENPIMHGNWVQGSYSSIRDCGRDGYQWWIVEAADPDAPAPTDLLAHAKTITAEFPASLRDIIAATPPGNLQRWIIRDRKPLKQWSKGRITLAGDAAHPTSPYAAYGAGMAITDAYVLAKKLKHVDLGDTAAVRAALLAYERGRIRHTTAQVQQAYVLGQVFHHIPRALRPVRDFVLDRTPLLQKQVGERSPREIVHQLTEMGSESLAEV</sequence>
<dbReference type="InterPro" id="IPR002938">
    <property type="entry name" value="FAD-bd"/>
</dbReference>
<dbReference type="InterPro" id="IPR036188">
    <property type="entry name" value="FAD/NAD-bd_sf"/>
</dbReference>
<dbReference type="Pfam" id="PF01494">
    <property type="entry name" value="FAD_binding_3"/>
    <property type="match status" value="1"/>
</dbReference>
<dbReference type="InterPro" id="IPR050493">
    <property type="entry name" value="FAD-dep_Monooxygenase_BioMet"/>
</dbReference>
<proteinExistence type="predicted"/>
<dbReference type="PANTHER" id="PTHR13789">
    <property type="entry name" value="MONOOXYGENASE"/>
    <property type="match status" value="1"/>
</dbReference>
<keyword evidence="2 4" id="KW-0503">Monooxygenase</keyword>
<reference evidence="4" key="1">
    <citation type="submission" date="2022-01" db="EMBL/GenBank/DDBJ databases">
        <title>PSI-footprinting approach for the identification of protein synthesis inhibitor producers.</title>
        <authorList>
            <person name="Handel F."/>
            <person name="Kulik A."/>
            <person name="Wex K.W."/>
            <person name="Berscheid A."/>
            <person name="Saur J.S."/>
            <person name="Winkler A."/>
            <person name="Wibberg D."/>
            <person name="Kalinowski J."/>
            <person name="Broetz-Oesterhelt H."/>
            <person name="Mast Y."/>
        </authorList>
    </citation>
    <scope>NUCLEOTIDE SEQUENCE</scope>
    <source>
        <strain evidence="4">KNN 49.3e</strain>
    </source>
</reference>
<organism evidence="4 5">
    <name type="scientific">Amycolatopsis thermalba</name>
    <dbReference type="NCBI Taxonomy" id="944492"/>
    <lineage>
        <taxon>Bacteria</taxon>
        <taxon>Bacillati</taxon>
        <taxon>Actinomycetota</taxon>
        <taxon>Actinomycetes</taxon>
        <taxon>Pseudonocardiales</taxon>
        <taxon>Pseudonocardiaceae</taxon>
        <taxon>Amycolatopsis</taxon>
    </lineage>
</organism>
<evidence type="ECO:0000256" key="2">
    <source>
        <dbReference type="ARBA" id="ARBA00023033"/>
    </source>
</evidence>
<feature type="domain" description="FAD-binding" evidence="3">
    <location>
        <begin position="4"/>
        <end position="345"/>
    </location>
</feature>
<dbReference type="Gene3D" id="3.50.50.60">
    <property type="entry name" value="FAD/NAD(P)-binding domain"/>
    <property type="match status" value="1"/>
</dbReference>
<evidence type="ECO:0000313" key="4">
    <source>
        <dbReference type="EMBL" id="UQS24779.1"/>
    </source>
</evidence>
<evidence type="ECO:0000256" key="1">
    <source>
        <dbReference type="ARBA" id="ARBA00023002"/>
    </source>
</evidence>
<evidence type="ECO:0000313" key="5">
    <source>
        <dbReference type="Proteomes" id="UP000830158"/>
    </source>
</evidence>
<dbReference type="SUPFAM" id="SSF51905">
    <property type="entry name" value="FAD/NAD(P)-binding domain"/>
    <property type="match status" value="1"/>
</dbReference>